<dbReference type="Pfam" id="PF01966">
    <property type="entry name" value="HD"/>
    <property type="match status" value="1"/>
</dbReference>
<dbReference type="Proteomes" id="UP000001784">
    <property type="component" value="Chromosome"/>
</dbReference>
<dbReference type="Gene3D" id="3.30.450.40">
    <property type="match status" value="1"/>
</dbReference>
<dbReference type="InterPro" id="IPR029016">
    <property type="entry name" value="GAF-like_dom_sf"/>
</dbReference>
<dbReference type="Gene3D" id="1.10.3210.10">
    <property type="entry name" value="Hypothetical protein af1432"/>
    <property type="match status" value="2"/>
</dbReference>
<evidence type="ECO:0000313" key="3">
    <source>
        <dbReference type="Proteomes" id="UP000001784"/>
    </source>
</evidence>
<dbReference type="SMART" id="SM00471">
    <property type="entry name" value="HDc"/>
    <property type="match status" value="1"/>
</dbReference>
<dbReference type="SUPFAM" id="SSF55781">
    <property type="entry name" value="GAF domain-like"/>
    <property type="match status" value="1"/>
</dbReference>
<dbReference type="RefSeq" id="WP_011699028.1">
    <property type="nucleotide sequence ID" value="NC_008554.1"/>
</dbReference>
<dbReference type="InterPro" id="IPR003607">
    <property type="entry name" value="HD/PDEase_dom"/>
</dbReference>
<dbReference type="InterPro" id="IPR006674">
    <property type="entry name" value="HD_domain"/>
</dbReference>
<dbReference type="eggNOG" id="COG2206">
    <property type="taxonomic scope" value="Bacteria"/>
</dbReference>
<dbReference type="HOGENOM" id="CLU_000445_92_13_7"/>
<name>A0LKA7_SYNFM</name>
<evidence type="ECO:0000259" key="1">
    <source>
        <dbReference type="PROSITE" id="PS51832"/>
    </source>
</evidence>
<organism evidence="2 3">
    <name type="scientific">Syntrophobacter fumaroxidans (strain DSM 10017 / MPOB)</name>
    <dbReference type="NCBI Taxonomy" id="335543"/>
    <lineage>
        <taxon>Bacteria</taxon>
        <taxon>Pseudomonadati</taxon>
        <taxon>Thermodesulfobacteriota</taxon>
        <taxon>Syntrophobacteria</taxon>
        <taxon>Syntrophobacterales</taxon>
        <taxon>Syntrophobacteraceae</taxon>
        <taxon>Syntrophobacter</taxon>
    </lineage>
</organism>
<dbReference type="Pfam" id="PF01590">
    <property type="entry name" value="GAF"/>
    <property type="match status" value="1"/>
</dbReference>
<keyword evidence="2" id="KW-0378">Hydrolase</keyword>
<dbReference type="InterPro" id="IPR003018">
    <property type="entry name" value="GAF"/>
</dbReference>
<dbReference type="KEGG" id="sfu:Sfum_2177"/>
<evidence type="ECO:0000313" key="2">
    <source>
        <dbReference type="EMBL" id="ABK17859.1"/>
    </source>
</evidence>
<gene>
    <name evidence="2" type="ordered locus">Sfum_2177</name>
</gene>
<dbReference type="EMBL" id="CP000478">
    <property type="protein sequence ID" value="ABK17859.1"/>
    <property type="molecule type" value="Genomic_DNA"/>
</dbReference>
<dbReference type="InterPro" id="IPR037522">
    <property type="entry name" value="HD_GYP_dom"/>
</dbReference>
<feature type="domain" description="HD-GYP" evidence="1">
    <location>
        <begin position="368"/>
        <end position="570"/>
    </location>
</feature>
<accession>A0LKA7</accession>
<dbReference type="CDD" id="cd00077">
    <property type="entry name" value="HDc"/>
    <property type="match status" value="2"/>
</dbReference>
<dbReference type="PANTHER" id="PTHR43155">
    <property type="entry name" value="CYCLIC DI-GMP PHOSPHODIESTERASE PA4108-RELATED"/>
    <property type="match status" value="1"/>
</dbReference>
<dbReference type="eggNOG" id="COG2203">
    <property type="taxonomic scope" value="Bacteria"/>
</dbReference>
<sequence length="576" mass="64070">MNEHGATHGPDVSHRSENERDLELLRKYSHDRGLNRLLRTVVEEVRNYAEDQISRIRRLTQIGISLSSEKNISRLLEMIVSEARRFTNADAGTLYIVDSGRTELRFAIMQCESMNVMMGGAGGHAIDLPPIPLMKGGKPNHANVSSYVALTGEIANIPDVYVAGHFDFTGPREYDARTGYRSKSMVVIPMKNHENEIIGVLQLLNATDPETASIEAFPDEHVGLVASLASQAAVALTNAQLIQELRNLLNAFIKSIATAIDDKSPYTGGHIRRVVDLTMMLAGAVNETAKGALAGVSFNADQLEELRMAAWMHDVGKITTPEHIVDKRTRLEAIHDRIKLIETRFRLIEQTIRNDFLESRIRWLESGGSDPSSAPLRAELDAALGALREQREFVARCNNPGEFMAPAKVDRLKSIAARTFTLGGTAFPYLTEDELHHLSTPSGSLTREERTVIEHHAIMTLKILSELPFPGRLARVPEFAAGHHEKVDGSGYPLGLKEGELPIESRILAIADIFEALTAGDRPYKHPMKLSQAVRVLESMKKDRHIDADLLDLFLSEGIHRRYAEKELRRDQLDEG</sequence>
<proteinExistence type="predicted"/>
<dbReference type="Pfam" id="PF13487">
    <property type="entry name" value="HD_5"/>
    <property type="match status" value="1"/>
</dbReference>
<reference evidence="2 3" key="1">
    <citation type="submission" date="2006-10" db="EMBL/GenBank/DDBJ databases">
        <title>Complete sequence of Syntrophobacter fumaroxidans MPOB.</title>
        <authorList>
            <consortium name="US DOE Joint Genome Institute"/>
            <person name="Copeland A."/>
            <person name="Lucas S."/>
            <person name="Lapidus A."/>
            <person name="Barry K."/>
            <person name="Detter J.C."/>
            <person name="Glavina del Rio T."/>
            <person name="Hammon N."/>
            <person name="Israni S."/>
            <person name="Pitluck S."/>
            <person name="Goltsman E.G."/>
            <person name="Martinez M."/>
            <person name="Schmutz J."/>
            <person name="Larimer F."/>
            <person name="Land M."/>
            <person name="Hauser L."/>
            <person name="Kyrpides N."/>
            <person name="Kim E."/>
            <person name="Boone D.R."/>
            <person name="Brockman F."/>
            <person name="Culley D."/>
            <person name="Ferry J."/>
            <person name="Gunsalus R."/>
            <person name="McInerney M.J."/>
            <person name="Morrison M."/>
            <person name="Plugge C."/>
            <person name="Rohlin L."/>
            <person name="Scholten J."/>
            <person name="Sieber J."/>
            <person name="Stams A.J.M."/>
            <person name="Worm P."/>
            <person name="Henstra A.M."/>
            <person name="Richardson P."/>
        </authorList>
    </citation>
    <scope>NUCLEOTIDE SEQUENCE [LARGE SCALE GENOMIC DNA]</scope>
    <source>
        <strain evidence="3">DSM 10017 / MPOB</strain>
    </source>
</reference>
<dbReference type="STRING" id="335543.Sfum_2177"/>
<dbReference type="InParanoid" id="A0LKA7"/>
<dbReference type="GO" id="GO:0016787">
    <property type="term" value="F:hydrolase activity"/>
    <property type="evidence" value="ECO:0007669"/>
    <property type="project" value="UniProtKB-KW"/>
</dbReference>
<feature type="domain" description="HD-GYP" evidence="1">
    <location>
        <begin position="245"/>
        <end position="333"/>
    </location>
</feature>
<dbReference type="PROSITE" id="PS51832">
    <property type="entry name" value="HD_GYP"/>
    <property type="match status" value="2"/>
</dbReference>
<dbReference type="AlphaFoldDB" id="A0LKA7"/>
<keyword evidence="3" id="KW-1185">Reference proteome</keyword>
<dbReference type="OrthoDB" id="9769359at2"/>
<dbReference type="SMART" id="SM00065">
    <property type="entry name" value="GAF"/>
    <property type="match status" value="1"/>
</dbReference>
<dbReference type="PANTHER" id="PTHR43155:SF2">
    <property type="entry name" value="CYCLIC DI-GMP PHOSPHODIESTERASE PA4108"/>
    <property type="match status" value="1"/>
</dbReference>
<protein>
    <submittedName>
        <fullName evidence="2">Metal dependent phosphohydrolase</fullName>
    </submittedName>
</protein>
<dbReference type="SUPFAM" id="SSF109604">
    <property type="entry name" value="HD-domain/PDEase-like"/>
    <property type="match status" value="2"/>
</dbReference>